<organism evidence="2 3">
    <name type="scientific">Tricholomella constricta</name>
    <dbReference type="NCBI Taxonomy" id="117010"/>
    <lineage>
        <taxon>Eukaryota</taxon>
        <taxon>Fungi</taxon>
        <taxon>Dikarya</taxon>
        <taxon>Basidiomycota</taxon>
        <taxon>Agaricomycotina</taxon>
        <taxon>Agaricomycetes</taxon>
        <taxon>Agaricomycetidae</taxon>
        <taxon>Agaricales</taxon>
        <taxon>Tricholomatineae</taxon>
        <taxon>Lyophyllaceae</taxon>
        <taxon>Tricholomella</taxon>
    </lineage>
</organism>
<accession>A0A8H5M6J3</accession>
<gene>
    <name evidence="2" type="ORF">D9615_002842</name>
</gene>
<feature type="region of interest" description="Disordered" evidence="1">
    <location>
        <begin position="167"/>
        <end position="246"/>
    </location>
</feature>
<feature type="compositionally biased region" description="Low complexity" evidence="1">
    <location>
        <begin position="54"/>
        <end position="70"/>
    </location>
</feature>
<feature type="compositionally biased region" description="Acidic residues" evidence="1">
    <location>
        <begin position="172"/>
        <end position="187"/>
    </location>
</feature>
<feature type="compositionally biased region" description="Acidic residues" evidence="1">
    <location>
        <begin position="78"/>
        <end position="88"/>
    </location>
</feature>
<comment type="caution">
    <text evidence="2">The sequence shown here is derived from an EMBL/GenBank/DDBJ whole genome shotgun (WGS) entry which is preliminary data.</text>
</comment>
<protein>
    <recommendedName>
        <fullName evidence="4">C2H2-type domain-containing protein</fullName>
    </recommendedName>
</protein>
<feature type="compositionally biased region" description="Basic residues" evidence="1">
    <location>
        <begin position="232"/>
        <end position="242"/>
    </location>
</feature>
<proteinExistence type="predicted"/>
<evidence type="ECO:0008006" key="4">
    <source>
        <dbReference type="Google" id="ProtNLM"/>
    </source>
</evidence>
<feature type="region of interest" description="Disordered" evidence="1">
    <location>
        <begin position="52"/>
        <end position="88"/>
    </location>
</feature>
<dbReference type="Proteomes" id="UP000565441">
    <property type="component" value="Unassembled WGS sequence"/>
</dbReference>
<dbReference type="AlphaFoldDB" id="A0A8H5M6J3"/>
<keyword evidence="3" id="KW-1185">Reference proteome</keyword>
<evidence type="ECO:0000313" key="2">
    <source>
        <dbReference type="EMBL" id="KAF5382551.1"/>
    </source>
</evidence>
<dbReference type="OrthoDB" id="8922241at2759"/>
<reference evidence="2 3" key="1">
    <citation type="journal article" date="2020" name="ISME J.">
        <title>Uncovering the hidden diversity of litter-decomposition mechanisms in mushroom-forming fungi.</title>
        <authorList>
            <person name="Floudas D."/>
            <person name="Bentzer J."/>
            <person name="Ahren D."/>
            <person name="Johansson T."/>
            <person name="Persson P."/>
            <person name="Tunlid A."/>
        </authorList>
    </citation>
    <scope>NUCLEOTIDE SEQUENCE [LARGE SCALE GENOMIC DNA]</scope>
    <source>
        <strain evidence="2 3">CBS 661.87</strain>
    </source>
</reference>
<name>A0A8H5M6J3_9AGAR</name>
<dbReference type="EMBL" id="JAACJP010000008">
    <property type="protein sequence ID" value="KAF5382551.1"/>
    <property type="molecule type" value="Genomic_DNA"/>
</dbReference>
<evidence type="ECO:0000313" key="3">
    <source>
        <dbReference type="Proteomes" id="UP000565441"/>
    </source>
</evidence>
<evidence type="ECO:0000256" key="1">
    <source>
        <dbReference type="SAM" id="MobiDB-lite"/>
    </source>
</evidence>
<sequence>MYSSYYLSASVNPVADLLTKDDQGFDDLLATAAESFPPDIKNDYRDCSPMTALSPFSGSSSSESSSTHFSQAGRQGDDSDFDSDSDVDLLDLDDKQIPRHGFSLPSPSIPFGDEDIPLSLAARPEYTQAKPTSCAVVQYPHSSPVIVSSSIGRKHVRRLSLSSLSSIKDSDYEPDDDSDGNATDDEYLPSPQLAPLKRRRASPSSCTTSKRRATSSPSPASVPQPVSELGTHRPRKRARRPPSARNIQLPWEEVKALLARAESLNFRCPVDDYVQRNHRMPDFKRHICTHAESQHLCIGVPLADAARHKVSSAADQYVYQGEMRVGGCMRFFSRRDALKRHLTNRSLTCVGESGEGKTDE</sequence>
<feature type="compositionally biased region" description="Low complexity" evidence="1">
    <location>
        <begin position="214"/>
        <end position="227"/>
    </location>
</feature>